<dbReference type="EMBL" id="JARXVH010000039">
    <property type="protein sequence ID" value="MDH6222638.1"/>
    <property type="molecule type" value="Genomic_DNA"/>
</dbReference>
<protein>
    <recommendedName>
        <fullName evidence="1">Transposase IS701-like DDE domain-containing protein</fullName>
    </recommendedName>
</protein>
<evidence type="ECO:0000259" key="1">
    <source>
        <dbReference type="Pfam" id="PF13546"/>
    </source>
</evidence>
<reference evidence="2 3" key="1">
    <citation type="submission" date="2023-04" db="EMBL/GenBank/DDBJ databases">
        <title>Forest soil microbial communities from Buena Vista Peninsula, Colon Province, Panama.</title>
        <authorList>
            <person name="Bouskill N."/>
        </authorList>
    </citation>
    <scope>NUCLEOTIDE SEQUENCE [LARGE SCALE GENOMIC DNA]</scope>
    <source>
        <strain evidence="2 3">GGS1</strain>
    </source>
</reference>
<comment type="caution">
    <text evidence="2">The sequence shown here is derived from an EMBL/GenBank/DDBJ whole genome shotgun (WGS) entry which is preliminary data.</text>
</comment>
<keyword evidence="3" id="KW-1185">Reference proteome</keyword>
<dbReference type="InterPro" id="IPR038721">
    <property type="entry name" value="IS701-like_DDE_dom"/>
</dbReference>
<organism evidence="2 3">
    <name type="scientific">Streptomyces pseudovenezuelae</name>
    <dbReference type="NCBI Taxonomy" id="67350"/>
    <lineage>
        <taxon>Bacteria</taxon>
        <taxon>Bacillati</taxon>
        <taxon>Actinomycetota</taxon>
        <taxon>Actinomycetes</taxon>
        <taxon>Kitasatosporales</taxon>
        <taxon>Streptomycetaceae</taxon>
        <taxon>Streptomyces</taxon>
        <taxon>Streptomyces aurantiacus group</taxon>
    </lineage>
</organism>
<feature type="domain" description="Transposase IS701-like DDE" evidence="1">
    <location>
        <begin position="53"/>
        <end position="135"/>
    </location>
</feature>
<gene>
    <name evidence="2" type="ORF">M2283_009990</name>
</gene>
<dbReference type="PANTHER" id="PTHR33627:SF1">
    <property type="entry name" value="TRANSPOSASE"/>
    <property type="match status" value="1"/>
</dbReference>
<evidence type="ECO:0000313" key="3">
    <source>
        <dbReference type="Proteomes" id="UP001160499"/>
    </source>
</evidence>
<proteinExistence type="predicted"/>
<accession>A0ABT6M257</accession>
<dbReference type="Proteomes" id="UP001160499">
    <property type="component" value="Unassembled WGS sequence"/>
</dbReference>
<name>A0ABT6M257_9ACTN</name>
<evidence type="ECO:0000313" key="2">
    <source>
        <dbReference type="EMBL" id="MDH6222638.1"/>
    </source>
</evidence>
<sequence>MPEQGGTSPRVREAQRVVPVEERLKGTIPAGAGALVRHRRPRAALGLFVEDDFESVPRRDQRQWGECYLRGLMLDDRRKSIQPMAERLPDGNMQALQQFVNQSPWDPLPVRRRIAERLCEVVRPFGSRLQHTLWVHDGASHRFCLPPFSRISRTRVPLTWPRSLRPRPVCG</sequence>
<dbReference type="InterPro" id="IPR039365">
    <property type="entry name" value="IS701-like"/>
</dbReference>
<dbReference type="PANTHER" id="PTHR33627">
    <property type="entry name" value="TRANSPOSASE"/>
    <property type="match status" value="1"/>
</dbReference>
<dbReference type="Pfam" id="PF13546">
    <property type="entry name" value="DDE_5"/>
    <property type="match status" value="1"/>
</dbReference>